<keyword evidence="1" id="KW-0812">Transmembrane</keyword>
<keyword evidence="1" id="KW-0472">Membrane</keyword>
<evidence type="ECO:0000313" key="2">
    <source>
        <dbReference type="EMBL" id="GKV08476.1"/>
    </source>
</evidence>
<name>A0AAV5J7K7_9ROSI</name>
<dbReference type="EMBL" id="BPVZ01000029">
    <property type="protein sequence ID" value="GKV08476.1"/>
    <property type="molecule type" value="Genomic_DNA"/>
</dbReference>
<gene>
    <name evidence="2" type="ORF">SLEP1_g20097</name>
</gene>
<reference evidence="2 3" key="1">
    <citation type="journal article" date="2021" name="Commun. Biol.">
        <title>The genome of Shorea leprosula (Dipterocarpaceae) highlights the ecological relevance of drought in aseasonal tropical rainforests.</title>
        <authorList>
            <person name="Ng K.K.S."/>
            <person name="Kobayashi M.J."/>
            <person name="Fawcett J.A."/>
            <person name="Hatakeyama M."/>
            <person name="Paape T."/>
            <person name="Ng C.H."/>
            <person name="Ang C.C."/>
            <person name="Tnah L.H."/>
            <person name="Lee C.T."/>
            <person name="Nishiyama T."/>
            <person name="Sese J."/>
            <person name="O'Brien M.J."/>
            <person name="Copetti D."/>
            <person name="Mohd Noor M.I."/>
            <person name="Ong R.C."/>
            <person name="Putra M."/>
            <person name="Sireger I.Z."/>
            <person name="Indrioko S."/>
            <person name="Kosugi Y."/>
            <person name="Izuno A."/>
            <person name="Isagi Y."/>
            <person name="Lee S.L."/>
            <person name="Shimizu K.K."/>
        </authorList>
    </citation>
    <scope>NUCLEOTIDE SEQUENCE [LARGE SCALE GENOMIC DNA]</scope>
    <source>
        <strain evidence="2">214</strain>
    </source>
</reference>
<protein>
    <submittedName>
        <fullName evidence="2">Uncharacterized protein</fullName>
    </submittedName>
</protein>
<dbReference type="Proteomes" id="UP001054252">
    <property type="component" value="Unassembled WGS sequence"/>
</dbReference>
<accession>A0AAV5J7K7</accession>
<proteinExistence type="predicted"/>
<evidence type="ECO:0000256" key="1">
    <source>
        <dbReference type="SAM" id="Phobius"/>
    </source>
</evidence>
<dbReference type="AlphaFoldDB" id="A0AAV5J7K7"/>
<evidence type="ECO:0000313" key="3">
    <source>
        <dbReference type="Proteomes" id="UP001054252"/>
    </source>
</evidence>
<comment type="caution">
    <text evidence="2">The sequence shown here is derived from an EMBL/GenBank/DDBJ whole genome shotgun (WGS) entry which is preliminary data.</text>
</comment>
<keyword evidence="3" id="KW-1185">Reference proteome</keyword>
<keyword evidence="1" id="KW-1133">Transmembrane helix</keyword>
<sequence>MEDMRDSTAVPQIVKIVRMFVKFHPLLTVIRLIFGVIFLQDWIEEELSNQWKMLKVYCQLAMRALLDPINEKMKNLSEVLQTHLNNEATKCQLKARLIVGILISMASEVISWTKIV</sequence>
<organism evidence="2 3">
    <name type="scientific">Rubroshorea leprosula</name>
    <dbReference type="NCBI Taxonomy" id="152421"/>
    <lineage>
        <taxon>Eukaryota</taxon>
        <taxon>Viridiplantae</taxon>
        <taxon>Streptophyta</taxon>
        <taxon>Embryophyta</taxon>
        <taxon>Tracheophyta</taxon>
        <taxon>Spermatophyta</taxon>
        <taxon>Magnoliopsida</taxon>
        <taxon>eudicotyledons</taxon>
        <taxon>Gunneridae</taxon>
        <taxon>Pentapetalae</taxon>
        <taxon>rosids</taxon>
        <taxon>malvids</taxon>
        <taxon>Malvales</taxon>
        <taxon>Dipterocarpaceae</taxon>
        <taxon>Rubroshorea</taxon>
    </lineage>
</organism>
<feature type="transmembrane region" description="Helical" evidence="1">
    <location>
        <begin position="23"/>
        <end position="43"/>
    </location>
</feature>